<dbReference type="Pfam" id="PF02661">
    <property type="entry name" value="Fic"/>
    <property type="match status" value="1"/>
</dbReference>
<evidence type="ECO:0000256" key="1">
    <source>
        <dbReference type="SAM" id="Coils"/>
    </source>
</evidence>
<dbReference type="EMBL" id="UOEV01000032">
    <property type="protein sequence ID" value="VAW32250.1"/>
    <property type="molecule type" value="Genomic_DNA"/>
</dbReference>
<evidence type="ECO:0000313" key="3">
    <source>
        <dbReference type="EMBL" id="VAW32250.1"/>
    </source>
</evidence>
<dbReference type="SUPFAM" id="SSF140931">
    <property type="entry name" value="Fic-like"/>
    <property type="match status" value="1"/>
</dbReference>
<evidence type="ECO:0000259" key="2">
    <source>
        <dbReference type="PROSITE" id="PS51459"/>
    </source>
</evidence>
<sequence length="394" mass="45311">MNSSSTSNIMNKAKINIPDPDFGSNLSSIILDLEKLRTKELMGEIPPYIFFQLKNIFQILETLGSARIEGNNTTLAEYVEKIIEKKTKIDEKQKEVRNIDKAIQFIEKNTDENTSINRMYISELHKIITDGLTPPPAGEGSNYPGDLRPRNVQIASANHMPPDVSVLQEYFDEFIKFINAQYKEQYQLLVVALAHHRFAYIHPFDNGNGRIGRLLNYALLIKLGFKVKNGRIINPSSVFYTDREKYYNTLAKADSLEKDDVLAWSEYFLLGLKNEIEKIDSLLQNSYVKDKILLPTIDFALERENITEKEYKILKYLVKKDSVSMKSEELNILGIEDSVQKSRVMSRLKDKGMIKSIKLGGRIYTINFVNNYLLRGVIRSLEKEGFVSDFLNRN</sequence>
<dbReference type="InterPro" id="IPR003812">
    <property type="entry name" value="Fido"/>
</dbReference>
<protein>
    <submittedName>
        <fullName evidence="3">Fic domain protein, YP3572 type</fullName>
    </submittedName>
</protein>
<accession>A0A3B0UTD3</accession>
<dbReference type="PANTHER" id="PTHR13504">
    <property type="entry name" value="FIDO DOMAIN-CONTAINING PROTEIN DDB_G0283145"/>
    <property type="match status" value="1"/>
</dbReference>
<reference evidence="3" key="1">
    <citation type="submission" date="2018-06" db="EMBL/GenBank/DDBJ databases">
        <authorList>
            <person name="Zhirakovskaya E."/>
        </authorList>
    </citation>
    <scope>NUCLEOTIDE SEQUENCE</scope>
</reference>
<dbReference type="AlphaFoldDB" id="A0A3B0UTD3"/>
<keyword evidence="1" id="KW-0175">Coiled coil</keyword>
<dbReference type="InterPro" id="IPR036597">
    <property type="entry name" value="Fido-like_dom_sf"/>
</dbReference>
<proteinExistence type="predicted"/>
<name>A0A3B0UTD3_9ZZZZ</name>
<organism evidence="3">
    <name type="scientific">hydrothermal vent metagenome</name>
    <dbReference type="NCBI Taxonomy" id="652676"/>
    <lineage>
        <taxon>unclassified sequences</taxon>
        <taxon>metagenomes</taxon>
        <taxon>ecological metagenomes</taxon>
    </lineage>
</organism>
<dbReference type="InterPro" id="IPR040198">
    <property type="entry name" value="Fido_containing"/>
</dbReference>
<feature type="coiled-coil region" evidence="1">
    <location>
        <begin position="75"/>
        <end position="109"/>
    </location>
</feature>
<dbReference type="PROSITE" id="PS51459">
    <property type="entry name" value="FIDO"/>
    <property type="match status" value="1"/>
</dbReference>
<feature type="domain" description="Fido" evidence="2">
    <location>
        <begin position="116"/>
        <end position="270"/>
    </location>
</feature>
<gene>
    <name evidence="3" type="ORF">MNBD_CPR01-434</name>
</gene>
<dbReference type="Gene3D" id="1.10.3290.10">
    <property type="entry name" value="Fido-like domain"/>
    <property type="match status" value="1"/>
</dbReference>
<dbReference type="PANTHER" id="PTHR13504:SF38">
    <property type="entry name" value="FIDO DOMAIN-CONTAINING PROTEIN"/>
    <property type="match status" value="1"/>
</dbReference>